<evidence type="ECO:0000313" key="7">
    <source>
        <dbReference type="Proteomes" id="UP000182444"/>
    </source>
</evidence>
<dbReference type="Proteomes" id="UP000256601">
    <property type="component" value="Unassembled WGS sequence"/>
</dbReference>
<dbReference type="FunFam" id="1.10.287.1480:FF:000001">
    <property type="entry name" value="30S ribosomal protein S14"/>
    <property type="match status" value="1"/>
</dbReference>
<dbReference type="EMBL" id="CP017556">
    <property type="protein sequence ID" value="AOW04425.1"/>
    <property type="molecule type" value="Genomic_DNA"/>
</dbReference>
<dbReference type="KEGG" id="yli:2910272"/>
<reference evidence="6 8" key="2">
    <citation type="submission" date="2018-07" db="EMBL/GenBank/DDBJ databases">
        <title>Draft Genome Assemblies for Five Robust Yarrowia lipolytica Strains Exhibiting High Lipid Production and Pentose Sugar Utilization and Sugar Alcohol Secretion from Undetoxified Lignocellulosic Biomass Hydrolysates.</title>
        <authorList>
            <consortium name="DOE Joint Genome Institute"/>
            <person name="Walker C."/>
            <person name="Ryu S."/>
            <person name="Na H."/>
            <person name="Zane M."/>
            <person name="LaButti K."/>
            <person name="Lipzen A."/>
            <person name="Haridas S."/>
            <person name="Barry K."/>
            <person name="Grigoriev I.V."/>
            <person name="Quarterman J."/>
            <person name="Slininger P."/>
            <person name="Dien B."/>
            <person name="Trinh C.T."/>
        </authorList>
    </citation>
    <scope>NUCLEOTIDE SEQUENCE [LARGE SCALE GENOMIC DNA]</scope>
    <source>
        <strain evidence="6 8">YB392</strain>
    </source>
</reference>
<reference evidence="5 7" key="1">
    <citation type="journal article" date="2016" name="PLoS ONE">
        <title>Sequence Assembly of Yarrowia lipolytica Strain W29/CLIB89 Shows Transposable Element Diversity.</title>
        <authorList>
            <person name="Magnan C."/>
            <person name="Yu J."/>
            <person name="Chang I."/>
            <person name="Jahn E."/>
            <person name="Kanomata Y."/>
            <person name="Wu J."/>
            <person name="Zeller M."/>
            <person name="Oakes M."/>
            <person name="Baldi P."/>
            <person name="Sandmeyer S."/>
        </authorList>
    </citation>
    <scope>NUCLEOTIDE SEQUENCE [LARGE SCALE GENOMIC DNA]</scope>
    <source>
        <strain evidence="5">CLIB89</strain>
        <strain evidence="7">CLIB89(W29)</strain>
    </source>
</reference>
<evidence type="ECO:0000313" key="5">
    <source>
        <dbReference type="EMBL" id="AOW04425.1"/>
    </source>
</evidence>
<dbReference type="PANTHER" id="PTHR19836">
    <property type="entry name" value="30S RIBOSOMAL PROTEIN S14"/>
    <property type="match status" value="1"/>
</dbReference>
<dbReference type="InterPro" id="IPR001209">
    <property type="entry name" value="Ribosomal_uS14"/>
</dbReference>
<dbReference type="eggNOG" id="KOG1741">
    <property type="taxonomic scope" value="Eukaryota"/>
</dbReference>
<organism evidence="5 7">
    <name type="scientific">Yarrowia lipolytica</name>
    <name type="common">Candida lipolytica</name>
    <dbReference type="NCBI Taxonomy" id="4952"/>
    <lineage>
        <taxon>Eukaryota</taxon>
        <taxon>Fungi</taxon>
        <taxon>Dikarya</taxon>
        <taxon>Ascomycota</taxon>
        <taxon>Saccharomycotina</taxon>
        <taxon>Dipodascomycetes</taxon>
        <taxon>Dipodascales</taxon>
        <taxon>Dipodascales incertae sedis</taxon>
        <taxon>Yarrowia</taxon>
    </lineage>
</organism>
<dbReference type="OrthoDB" id="413436at2759"/>
<dbReference type="PANTHER" id="PTHR19836:SF19">
    <property type="entry name" value="SMALL RIBOSOMAL SUBUNIT PROTEIN US14M"/>
    <property type="match status" value="1"/>
</dbReference>
<evidence type="ECO:0000313" key="6">
    <source>
        <dbReference type="EMBL" id="RDW26170.1"/>
    </source>
</evidence>
<dbReference type="SUPFAM" id="SSF57716">
    <property type="entry name" value="Glucocorticoid receptor-like (DNA-binding domain)"/>
    <property type="match status" value="1"/>
</dbReference>
<proteinExistence type="inferred from homology"/>
<keyword evidence="2" id="KW-0689">Ribosomal protein</keyword>
<dbReference type="Proteomes" id="UP000182444">
    <property type="component" value="Chromosome 1D"/>
</dbReference>
<evidence type="ECO:0000256" key="3">
    <source>
        <dbReference type="ARBA" id="ARBA00023274"/>
    </source>
</evidence>
<protein>
    <recommendedName>
        <fullName evidence="4">37S ribosomal protein MRP2, mitochondrial</fullName>
    </recommendedName>
</protein>
<dbReference type="Pfam" id="PF00253">
    <property type="entry name" value="Ribosomal_S14"/>
    <property type="match status" value="1"/>
</dbReference>
<dbReference type="VEuPathDB" id="FungiDB:YALI1_D27297g"/>
<dbReference type="EMBL" id="KZ858985">
    <property type="protein sequence ID" value="RDW26170.1"/>
    <property type="molecule type" value="Genomic_DNA"/>
</dbReference>
<evidence type="ECO:0000313" key="8">
    <source>
        <dbReference type="Proteomes" id="UP000256601"/>
    </source>
</evidence>
<keyword evidence="3" id="KW-0687">Ribonucleoprotein</keyword>
<dbReference type="GO" id="GO:0006412">
    <property type="term" value="P:translation"/>
    <property type="evidence" value="ECO:0007669"/>
    <property type="project" value="InterPro"/>
</dbReference>
<dbReference type="NCBIfam" id="NF006477">
    <property type="entry name" value="PRK08881.1"/>
    <property type="match status" value="1"/>
</dbReference>
<dbReference type="AlphaFoldDB" id="A0A1H6Q5A6"/>
<comment type="similarity">
    <text evidence="1">Belongs to the universal ribosomal protein uS14 family.</text>
</comment>
<gene>
    <name evidence="6" type="ORF">B0I71DRAFT_131394</name>
    <name evidence="5" type="ORF">YALI1_D27297g</name>
</gene>
<dbReference type="GO" id="GO:0003735">
    <property type="term" value="F:structural constituent of ribosome"/>
    <property type="evidence" value="ECO:0007669"/>
    <property type="project" value="InterPro"/>
</dbReference>
<evidence type="ECO:0000256" key="4">
    <source>
        <dbReference type="ARBA" id="ARBA00076896"/>
    </source>
</evidence>
<accession>A0A1H6Q5A6</accession>
<evidence type="ECO:0000256" key="1">
    <source>
        <dbReference type="ARBA" id="ARBA00009083"/>
    </source>
</evidence>
<name>A0A1H6Q5A6_YARLL</name>
<dbReference type="VEuPathDB" id="FungiDB:YALI0_D21626g"/>
<sequence length="111" mass="12588">MRLPKFKTPSCYIDAKVLKDNAIRHVSAQQEINRRALKSISQNTTLPMKQRIQAHLQLTSMPVFSNIHAAKPRCVETGRSKGIIKEFKLCRTAFRNKALSGELPGVRKASW</sequence>
<dbReference type="GO" id="GO:0005763">
    <property type="term" value="C:mitochondrial small ribosomal subunit"/>
    <property type="evidence" value="ECO:0007669"/>
    <property type="project" value="TreeGrafter"/>
</dbReference>
<evidence type="ECO:0000256" key="2">
    <source>
        <dbReference type="ARBA" id="ARBA00022980"/>
    </source>
</evidence>
<dbReference type="Gene3D" id="1.10.287.1480">
    <property type="match status" value="1"/>
</dbReference>